<accession>A0A318JIJ2</accession>
<reference evidence="1 2" key="1">
    <citation type="submission" date="2018-05" db="EMBL/GenBank/DDBJ databases">
        <title>Genomic Encyclopedia of Type Strains, Phase IV (KMG-IV): sequencing the most valuable type-strain genomes for metagenomic binning, comparative biology and taxonomic classification.</title>
        <authorList>
            <person name="Goeker M."/>
        </authorList>
    </citation>
    <scope>NUCLEOTIDE SEQUENCE [LARGE SCALE GENOMIC DNA]</scope>
    <source>
        <strain evidence="1 2">DSM 19792</strain>
    </source>
</reference>
<protein>
    <submittedName>
        <fullName evidence="1">Uncharacterized protein</fullName>
    </submittedName>
</protein>
<dbReference type="EMBL" id="QJKB01000009">
    <property type="protein sequence ID" value="PXX40012.1"/>
    <property type="molecule type" value="Genomic_DNA"/>
</dbReference>
<sequence>MMETDLAEINSDVRDDPRLGKVLDFLNRIGITVIERELQHATFLPGLDLGPGCIYVDYGKLKYPGDMVHEAGHLAVTPSANRALIGSDQQDKDWPPQGEEIAAILWSLAVARELDLPLDFVFHPNGYKDDSSWLIETFESGNFIGLPFLEWAGLSLGAVRAEKEGKPAFPKMLRWMRE</sequence>
<dbReference type="Proteomes" id="UP000247792">
    <property type="component" value="Unassembled WGS sequence"/>
</dbReference>
<gene>
    <name evidence="1" type="ORF">DFR42_109123</name>
</gene>
<organism evidence="1 2">
    <name type="scientific">Undibacterium pigrum</name>
    <dbReference type="NCBI Taxonomy" id="401470"/>
    <lineage>
        <taxon>Bacteria</taxon>
        <taxon>Pseudomonadati</taxon>
        <taxon>Pseudomonadota</taxon>
        <taxon>Betaproteobacteria</taxon>
        <taxon>Burkholderiales</taxon>
        <taxon>Oxalobacteraceae</taxon>
        <taxon>Undibacterium</taxon>
    </lineage>
</organism>
<keyword evidence="2" id="KW-1185">Reference proteome</keyword>
<dbReference type="AlphaFoldDB" id="A0A318JIJ2"/>
<dbReference type="RefSeq" id="WP_211324392.1">
    <property type="nucleotide sequence ID" value="NZ_QJKB01000009.1"/>
</dbReference>
<proteinExistence type="predicted"/>
<evidence type="ECO:0000313" key="2">
    <source>
        <dbReference type="Proteomes" id="UP000247792"/>
    </source>
</evidence>
<comment type="caution">
    <text evidence="1">The sequence shown here is derived from an EMBL/GenBank/DDBJ whole genome shotgun (WGS) entry which is preliminary data.</text>
</comment>
<name>A0A318JIJ2_9BURK</name>
<evidence type="ECO:0000313" key="1">
    <source>
        <dbReference type="EMBL" id="PXX40012.1"/>
    </source>
</evidence>